<gene>
    <name evidence="8" type="ORF">FHR23_002246</name>
</gene>
<keyword evidence="5 7" id="KW-0472">Membrane</keyword>
<comment type="similarity">
    <text evidence="2">Belongs to the TrbI/VirB10 family.</text>
</comment>
<dbReference type="CDD" id="cd16429">
    <property type="entry name" value="VirB10"/>
    <property type="match status" value="1"/>
</dbReference>
<feature type="transmembrane region" description="Helical" evidence="7">
    <location>
        <begin position="37"/>
        <end position="58"/>
    </location>
</feature>
<feature type="region of interest" description="Disordered" evidence="6">
    <location>
        <begin position="87"/>
        <end position="107"/>
    </location>
</feature>
<feature type="region of interest" description="Disordered" evidence="6">
    <location>
        <begin position="127"/>
        <end position="156"/>
    </location>
</feature>
<proteinExistence type="inferred from homology"/>
<comment type="subcellular location">
    <subcellularLocation>
        <location evidence="1">Membrane</location>
        <topology evidence="1">Single-pass membrane protein</topology>
    </subcellularLocation>
</comment>
<evidence type="ECO:0000256" key="7">
    <source>
        <dbReference type="SAM" id="Phobius"/>
    </source>
</evidence>
<accession>A0A840Z098</accession>
<dbReference type="GO" id="GO:0016020">
    <property type="term" value="C:membrane"/>
    <property type="evidence" value="ECO:0007669"/>
    <property type="project" value="UniProtKB-SubCell"/>
</dbReference>
<dbReference type="Gene3D" id="2.40.128.260">
    <property type="entry name" value="Type IV secretion system, VirB10/TraB/TrbI"/>
    <property type="match status" value="1"/>
</dbReference>
<dbReference type="EMBL" id="JACIJI010000004">
    <property type="protein sequence ID" value="MBB5719305.1"/>
    <property type="molecule type" value="Genomic_DNA"/>
</dbReference>
<feature type="region of interest" description="Disordered" evidence="6">
    <location>
        <begin position="1"/>
        <end position="20"/>
    </location>
</feature>
<dbReference type="Proteomes" id="UP000554342">
    <property type="component" value="Unassembled WGS sequence"/>
</dbReference>
<comment type="caution">
    <text evidence="8">The sequence shown here is derived from an EMBL/GenBank/DDBJ whole genome shotgun (WGS) entry which is preliminary data.</text>
</comment>
<protein>
    <submittedName>
        <fullName evidence="8">Type IV secretion system protein VirB10</fullName>
    </submittedName>
</protein>
<keyword evidence="4 7" id="KW-1133">Transmembrane helix</keyword>
<evidence type="ECO:0000256" key="2">
    <source>
        <dbReference type="ARBA" id="ARBA00010265"/>
    </source>
</evidence>
<name>A0A840Z098_9SPHN</name>
<dbReference type="AlphaFoldDB" id="A0A840Z098"/>
<feature type="region of interest" description="Disordered" evidence="6">
    <location>
        <begin position="168"/>
        <end position="193"/>
    </location>
</feature>
<keyword evidence="3 7" id="KW-0812">Transmembrane</keyword>
<sequence>MSDEASDGPVPAQPVKLDPETLAIRSRPPRAIRFKRGVIIAVAALGSVSLVAVTWMALKPRLFHRADMQQELSQPNVRSASDTLANAPANYGQVPQLGPPLPGDLGKPILENQQAMMTPVDPAAQQLQQVRTAERERQLAERKAARESGVLVQSRQAASTADAVPVAAVQAAADQPERPALALDPTNDPNAQGRKEAFVGKLDPRGDINPHALIPLVSPYTLSAGSVIAASLITGLRSDLPGLVTAQVTENVYDSATGRFLLIPQGARLIGSYDSVVAYGQKRALIVWQRIVMPDGSSLRIDNVPTTDPSGYTGLQDKVDFHTWQLLKGVVLSTLLGVGSELSLSGQSDLVQAIRMSTQDTVSRAGGQITRRSLGIQPTITIRPGAPVRLVVHKDLVFAPVGKN</sequence>
<keyword evidence="9" id="KW-1185">Reference proteome</keyword>
<dbReference type="RefSeq" id="WP_184003948.1">
    <property type="nucleotide sequence ID" value="NZ_BAABIF010000001.1"/>
</dbReference>
<dbReference type="InterPro" id="IPR042217">
    <property type="entry name" value="T4SS_VirB10/TrbI"/>
</dbReference>
<dbReference type="InterPro" id="IPR005498">
    <property type="entry name" value="T4SS_VirB10/TraB/TrbI"/>
</dbReference>
<evidence type="ECO:0000256" key="5">
    <source>
        <dbReference type="ARBA" id="ARBA00023136"/>
    </source>
</evidence>
<reference evidence="8 9" key="1">
    <citation type="submission" date="2020-08" db="EMBL/GenBank/DDBJ databases">
        <title>Genomic Encyclopedia of Type Strains, Phase IV (KMG-IV): sequencing the most valuable type-strain genomes for metagenomic binning, comparative biology and taxonomic classification.</title>
        <authorList>
            <person name="Goeker M."/>
        </authorList>
    </citation>
    <scope>NUCLEOTIDE SEQUENCE [LARGE SCALE GENOMIC DNA]</scope>
    <source>
        <strain evidence="8 9">DSM 27203</strain>
    </source>
</reference>
<evidence type="ECO:0000256" key="6">
    <source>
        <dbReference type="SAM" id="MobiDB-lite"/>
    </source>
</evidence>
<dbReference type="Pfam" id="PF03743">
    <property type="entry name" value="TrbI"/>
    <property type="match status" value="1"/>
</dbReference>
<evidence type="ECO:0000256" key="3">
    <source>
        <dbReference type="ARBA" id="ARBA00022692"/>
    </source>
</evidence>
<evidence type="ECO:0000256" key="4">
    <source>
        <dbReference type="ARBA" id="ARBA00022989"/>
    </source>
</evidence>
<evidence type="ECO:0000256" key="1">
    <source>
        <dbReference type="ARBA" id="ARBA00004167"/>
    </source>
</evidence>
<feature type="compositionally biased region" description="Basic and acidic residues" evidence="6">
    <location>
        <begin position="132"/>
        <end position="146"/>
    </location>
</feature>
<evidence type="ECO:0000313" key="9">
    <source>
        <dbReference type="Proteomes" id="UP000554342"/>
    </source>
</evidence>
<organism evidence="8 9">
    <name type="scientific">Stakelama sediminis</name>
    <dbReference type="NCBI Taxonomy" id="463200"/>
    <lineage>
        <taxon>Bacteria</taxon>
        <taxon>Pseudomonadati</taxon>
        <taxon>Pseudomonadota</taxon>
        <taxon>Alphaproteobacteria</taxon>
        <taxon>Sphingomonadales</taxon>
        <taxon>Sphingomonadaceae</taxon>
        <taxon>Stakelama</taxon>
    </lineage>
</organism>
<evidence type="ECO:0000313" key="8">
    <source>
        <dbReference type="EMBL" id="MBB5719305.1"/>
    </source>
</evidence>